<protein>
    <submittedName>
        <fullName evidence="2">Uncharacterized protein</fullName>
    </submittedName>
</protein>
<name>A0A7W4Z5A4_9ACTN</name>
<proteinExistence type="predicted"/>
<evidence type="ECO:0000313" key="3">
    <source>
        <dbReference type="Proteomes" id="UP000589626"/>
    </source>
</evidence>
<comment type="caution">
    <text evidence="2">The sequence shown here is derived from an EMBL/GenBank/DDBJ whole genome shotgun (WGS) entry which is preliminary data.</text>
</comment>
<evidence type="ECO:0000256" key="1">
    <source>
        <dbReference type="SAM" id="MobiDB-lite"/>
    </source>
</evidence>
<dbReference type="EMBL" id="JACHWR010000013">
    <property type="protein sequence ID" value="MBB3045590.1"/>
    <property type="molecule type" value="Genomic_DNA"/>
</dbReference>
<sequence length="218" mass="23834">MPKSGEDAIPDPESWGVSAGDARELLRHQMCPICGRGPWKLPLNHVALKHGIDKFTMRDICGLKVKESVADADLSEASRQRAAAQDKTALHEAHKQGHGKYRVTRAGAKGKADGTAGVDMTALRDRAFTPEALAKRSDSWRRTWEAKSPEAKQATLDRLYEAKKPSLRPCGTVAAYGRGCRCDLCRAAHTAYRRARREPGSARDSVAPDSPADNRHAL</sequence>
<evidence type="ECO:0000313" key="2">
    <source>
        <dbReference type="EMBL" id="MBB3045590.1"/>
    </source>
</evidence>
<dbReference type="AlphaFoldDB" id="A0A7W4Z5A4"/>
<feature type="compositionally biased region" description="Low complexity" evidence="1">
    <location>
        <begin position="106"/>
        <end position="115"/>
    </location>
</feature>
<reference evidence="2 3" key="1">
    <citation type="submission" date="2020-08" db="EMBL/GenBank/DDBJ databases">
        <title>Sequencing the genomes of 1000 actinobacteria strains.</title>
        <authorList>
            <person name="Klenk H.-P."/>
        </authorList>
    </citation>
    <scope>NUCLEOTIDE SEQUENCE [LARGE SCALE GENOMIC DNA]</scope>
    <source>
        <strain evidence="2 3">DSM 105498</strain>
    </source>
</reference>
<dbReference type="RefSeq" id="WP_183595576.1">
    <property type="nucleotide sequence ID" value="NZ_JACHWR010000013.1"/>
</dbReference>
<feature type="region of interest" description="Disordered" evidence="1">
    <location>
        <begin position="90"/>
        <end position="115"/>
    </location>
</feature>
<gene>
    <name evidence="2" type="ORF">FHU40_005450</name>
</gene>
<dbReference type="Proteomes" id="UP000589626">
    <property type="component" value="Unassembled WGS sequence"/>
</dbReference>
<accession>A0A7W4Z5A4</accession>
<keyword evidence="3" id="KW-1185">Reference proteome</keyword>
<organism evidence="2 3">
    <name type="scientific">Nocardioides soli</name>
    <dbReference type="NCBI Taxonomy" id="1036020"/>
    <lineage>
        <taxon>Bacteria</taxon>
        <taxon>Bacillati</taxon>
        <taxon>Actinomycetota</taxon>
        <taxon>Actinomycetes</taxon>
        <taxon>Propionibacteriales</taxon>
        <taxon>Nocardioidaceae</taxon>
        <taxon>Nocardioides</taxon>
    </lineage>
</organism>
<feature type="region of interest" description="Disordered" evidence="1">
    <location>
        <begin position="193"/>
        <end position="218"/>
    </location>
</feature>